<evidence type="ECO:0000256" key="1">
    <source>
        <dbReference type="ARBA" id="ARBA00022741"/>
    </source>
</evidence>
<dbReference type="GO" id="GO:0004674">
    <property type="term" value="F:protein serine/threonine kinase activity"/>
    <property type="evidence" value="ECO:0007669"/>
    <property type="project" value="UniProtKB-KW"/>
</dbReference>
<accession>A0A9P7B2I5</accession>
<dbReference type="PROSITE" id="PS00108">
    <property type="entry name" value="PROTEIN_KINASE_ST"/>
    <property type="match status" value="1"/>
</dbReference>
<dbReference type="GO" id="GO:0045719">
    <property type="term" value="P:negative regulation of glycogen biosynthetic process"/>
    <property type="evidence" value="ECO:0007669"/>
    <property type="project" value="TreeGrafter"/>
</dbReference>
<feature type="binding site" evidence="3">
    <location>
        <position position="96"/>
    </location>
    <ligand>
        <name>ATP</name>
        <dbReference type="ChEBI" id="CHEBI:30616"/>
    </ligand>
</feature>
<feature type="region of interest" description="Disordered" evidence="5">
    <location>
        <begin position="161"/>
        <end position="197"/>
    </location>
</feature>
<evidence type="ECO:0000313" key="9">
    <source>
        <dbReference type="Proteomes" id="UP000777482"/>
    </source>
</evidence>
<dbReference type="GO" id="GO:0035556">
    <property type="term" value="P:intracellular signal transduction"/>
    <property type="evidence" value="ECO:0007669"/>
    <property type="project" value="TreeGrafter"/>
</dbReference>
<keyword evidence="2 3" id="KW-0067">ATP-binding</keyword>
<gene>
    <name evidence="8" type="ORF">C6P46_001013</name>
</gene>
<evidence type="ECO:0000256" key="3">
    <source>
        <dbReference type="PROSITE-ProRule" id="PRU10141"/>
    </source>
</evidence>
<dbReference type="InterPro" id="IPR017441">
    <property type="entry name" value="Protein_kinase_ATP_BS"/>
</dbReference>
<dbReference type="PANTHER" id="PTHR24346:SF72">
    <property type="entry name" value="CAMK PROTEIN KINASE"/>
    <property type="match status" value="1"/>
</dbReference>
<dbReference type="InterPro" id="IPR008271">
    <property type="entry name" value="Ser/Thr_kinase_AS"/>
</dbReference>
<keyword evidence="1 3" id="KW-0547">Nucleotide-binding</keyword>
<feature type="chain" id="PRO_5040280814" description="Protein kinase domain-containing protein" evidence="6">
    <location>
        <begin position="26"/>
        <end position="412"/>
    </location>
</feature>
<dbReference type="PROSITE" id="PS00107">
    <property type="entry name" value="PROTEIN_KINASE_ATP"/>
    <property type="match status" value="1"/>
</dbReference>
<dbReference type="GO" id="GO:0005524">
    <property type="term" value="F:ATP binding"/>
    <property type="evidence" value="ECO:0007669"/>
    <property type="project" value="UniProtKB-UniRule"/>
</dbReference>
<feature type="domain" description="Protein kinase" evidence="7">
    <location>
        <begin position="58"/>
        <end position="399"/>
    </location>
</feature>
<keyword evidence="4" id="KW-0808">Transferase</keyword>
<dbReference type="EMBL" id="PUHQ01000122">
    <property type="protein sequence ID" value="KAG0655357.1"/>
    <property type="molecule type" value="Genomic_DNA"/>
</dbReference>
<dbReference type="PROSITE" id="PS50011">
    <property type="entry name" value="PROTEIN_KINASE_DOM"/>
    <property type="match status" value="1"/>
</dbReference>
<dbReference type="SUPFAM" id="SSF56112">
    <property type="entry name" value="Protein kinase-like (PK-like)"/>
    <property type="match status" value="1"/>
</dbReference>
<dbReference type="SMART" id="SM00220">
    <property type="entry name" value="S_TKc"/>
    <property type="match status" value="1"/>
</dbReference>
<dbReference type="OrthoDB" id="10252171at2759"/>
<evidence type="ECO:0000313" key="8">
    <source>
        <dbReference type="EMBL" id="KAG0655357.1"/>
    </source>
</evidence>
<proteinExistence type="inferred from homology"/>
<dbReference type="Pfam" id="PF00069">
    <property type="entry name" value="Pkinase"/>
    <property type="match status" value="1"/>
</dbReference>
<dbReference type="InterPro" id="IPR000719">
    <property type="entry name" value="Prot_kinase_dom"/>
</dbReference>
<evidence type="ECO:0000259" key="7">
    <source>
        <dbReference type="PROSITE" id="PS50011"/>
    </source>
</evidence>
<comment type="similarity">
    <text evidence="4">Belongs to the protein kinase superfamily.</text>
</comment>
<keyword evidence="4" id="KW-0723">Serine/threonine-protein kinase</keyword>
<keyword evidence="6" id="KW-0732">Signal</keyword>
<name>A0A9P7B2I5_RHOMI</name>
<dbReference type="GO" id="GO:0005634">
    <property type="term" value="C:nucleus"/>
    <property type="evidence" value="ECO:0007669"/>
    <property type="project" value="TreeGrafter"/>
</dbReference>
<evidence type="ECO:0000256" key="6">
    <source>
        <dbReference type="SAM" id="SignalP"/>
    </source>
</evidence>
<reference evidence="8 9" key="1">
    <citation type="submission" date="2020-11" db="EMBL/GenBank/DDBJ databases">
        <title>Kefir isolates.</title>
        <authorList>
            <person name="Marcisauskas S."/>
            <person name="Kim Y."/>
            <person name="Blasche S."/>
        </authorList>
    </citation>
    <scope>NUCLEOTIDE SEQUENCE [LARGE SCALE GENOMIC DNA]</scope>
    <source>
        <strain evidence="8 9">KR</strain>
    </source>
</reference>
<dbReference type="Proteomes" id="UP000777482">
    <property type="component" value="Unassembled WGS sequence"/>
</dbReference>
<dbReference type="GO" id="GO:0005829">
    <property type="term" value="C:cytosol"/>
    <property type="evidence" value="ECO:0007669"/>
    <property type="project" value="TreeGrafter"/>
</dbReference>
<dbReference type="PANTHER" id="PTHR24346">
    <property type="entry name" value="MAP/MICROTUBULE AFFINITY-REGULATING KINASE"/>
    <property type="match status" value="1"/>
</dbReference>
<comment type="caution">
    <text evidence="8">The sequence shown here is derived from an EMBL/GenBank/DDBJ whole genome shotgun (WGS) entry which is preliminary data.</text>
</comment>
<evidence type="ECO:0000256" key="5">
    <source>
        <dbReference type="SAM" id="MobiDB-lite"/>
    </source>
</evidence>
<evidence type="ECO:0000256" key="2">
    <source>
        <dbReference type="ARBA" id="ARBA00022840"/>
    </source>
</evidence>
<keyword evidence="9" id="KW-1185">Reference proteome</keyword>
<feature type="compositionally biased region" description="Pro residues" evidence="5">
    <location>
        <begin position="168"/>
        <end position="178"/>
    </location>
</feature>
<dbReference type="InterPro" id="IPR011009">
    <property type="entry name" value="Kinase-like_dom_sf"/>
</dbReference>
<feature type="compositionally biased region" description="Low complexity" evidence="5">
    <location>
        <begin position="185"/>
        <end position="197"/>
    </location>
</feature>
<protein>
    <recommendedName>
        <fullName evidence="7">Protein kinase domain-containing protein</fullName>
    </recommendedName>
</protein>
<feature type="signal peptide" evidence="6">
    <location>
        <begin position="1"/>
        <end position="25"/>
    </location>
</feature>
<evidence type="ECO:0000256" key="4">
    <source>
        <dbReference type="RuleBase" id="RU000304"/>
    </source>
</evidence>
<organism evidence="8 9">
    <name type="scientific">Rhodotorula mucilaginosa</name>
    <name type="common">Yeast</name>
    <name type="synonym">Rhodotorula rubra</name>
    <dbReference type="NCBI Taxonomy" id="5537"/>
    <lineage>
        <taxon>Eukaryota</taxon>
        <taxon>Fungi</taxon>
        <taxon>Dikarya</taxon>
        <taxon>Basidiomycota</taxon>
        <taxon>Pucciniomycotina</taxon>
        <taxon>Microbotryomycetes</taxon>
        <taxon>Sporidiobolales</taxon>
        <taxon>Sporidiobolaceae</taxon>
        <taxon>Rhodotorula</taxon>
    </lineage>
</organism>
<dbReference type="AlphaFoldDB" id="A0A9P7B2I5"/>
<dbReference type="Gene3D" id="1.10.510.10">
    <property type="entry name" value="Transferase(Phosphotransferase) domain 1"/>
    <property type="match status" value="1"/>
</dbReference>
<dbReference type="Gene3D" id="3.30.200.20">
    <property type="entry name" value="Phosphorylase Kinase, domain 1"/>
    <property type="match status" value="1"/>
</dbReference>
<keyword evidence="4" id="KW-0418">Kinase</keyword>
<sequence>MLLSASNFPILVLAYRLLLVGFTRSFDKAKTTGADDIMGFASFPTSYETLSPFLHERYLLVEEIGVGGSGFCLKIQRRADNRIFAAKLIAKDRIAKSALIRTLRWGYVPQGFAADQDGAVVVPVEAWALRRVSHANVCAFEELFADSTFYYLIMEHHGTSWQTSPPAVTLPPSPPITPPGNYLDLSPSSSAPSSAPASALPSPSLLAPASFGALPPPPPLLRRSSSDLFEAVERHRHFSEHHARHIFVQILAAVCDLARTGIIHRDLKDENITLAEDTLQVKLVDFGSCVLFNPQGPPPVQAGRRFYGTWTYAAPEVFTGEAYAMFPAEIWSLGVLLHVLLTGENPFPSAADARAGRRMQSSKGNIRLGAEASDLIDRCLTVESERRITLAGLARHPWVSGHSHRRAGAPSY</sequence>